<evidence type="ECO:0000256" key="7">
    <source>
        <dbReference type="ARBA" id="ARBA00022989"/>
    </source>
</evidence>
<keyword evidence="9" id="KW-0406">Ion transport</keyword>
<feature type="transmembrane region" description="Helical" evidence="14">
    <location>
        <begin position="173"/>
        <end position="192"/>
    </location>
</feature>
<evidence type="ECO:0000256" key="9">
    <source>
        <dbReference type="ARBA" id="ARBA00023065"/>
    </source>
</evidence>
<evidence type="ECO:0000256" key="4">
    <source>
        <dbReference type="ARBA" id="ARBA00022692"/>
    </source>
</evidence>
<dbReference type="InterPro" id="IPR027469">
    <property type="entry name" value="Cation_efflux_TMD_sf"/>
</dbReference>
<keyword evidence="17" id="KW-1185">Reference proteome</keyword>
<dbReference type="Pfam" id="PF01545">
    <property type="entry name" value="Cation_efflux"/>
    <property type="match status" value="1"/>
</dbReference>
<dbReference type="AlphaFoldDB" id="A0A7J5XXE2"/>
<evidence type="ECO:0000256" key="13">
    <source>
        <dbReference type="SAM" id="MobiDB-lite"/>
    </source>
</evidence>
<feature type="transmembrane region" description="Helical" evidence="14">
    <location>
        <begin position="244"/>
        <end position="264"/>
    </location>
</feature>
<dbReference type="SUPFAM" id="SSF161111">
    <property type="entry name" value="Cation efflux protein transmembrane domain-like"/>
    <property type="match status" value="1"/>
</dbReference>
<comment type="caution">
    <text evidence="16">The sequence shown here is derived from an EMBL/GenBank/DDBJ whole genome shotgun (WGS) entry which is preliminary data.</text>
</comment>
<evidence type="ECO:0000256" key="1">
    <source>
        <dbReference type="ARBA" id="ARBA00004166"/>
    </source>
</evidence>
<keyword evidence="10 14" id="KW-0472">Membrane</keyword>
<evidence type="ECO:0000256" key="14">
    <source>
        <dbReference type="SAM" id="Phobius"/>
    </source>
</evidence>
<sequence length="363" mass="40378">MSEEQADEDACGQVDKENQQPNDRPVSDYVDIEPQPNKHTKPRDRKFGPKPDVVPSGVTERKVGPLDKPDMVSVDVINVTDSDVHMHRKKHEHDTYVLGTIHPFRKTHRSICAKLQQEFRLVTSDRRYLVTEALPLCHSNVTCTLDMLARRSAAGQPGAAADGQTGQHSAGSWRILLFGALNLLCTGCLLMWCSSTNSMALTAYTYLTIFDLFSLITCLISSWVSMKKPSQVYSFGFDRLEVLAVFASTVLIQLGALFILKESVERFMEQPEVHTGRLLVGTFVALFFNLLTLLSVRNKPFTYVSEAASSSWLQEHVADLSRSLCGIIPGLSSVLLPRMNPFVLINVAGALSLCITYMLIEIK</sequence>
<dbReference type="EMBL" id="JAAKFY010000019">
    <property type="protein sequence ID" value="KAF3841775.1"/>
    <property type="molecule type" value="Genomic_DNA"/>
</dbReference>
<reference evidence="16 17" key="1">
    <citation type="submission" date="2020-03" db="EMBL/GenBank/DDBJ databases">
        <title>Dissostichus mawsoni Genome sequencing and assembly.</title>
        <authorList>
            <person name="Park H."/>
        </authorList>
    </citation>
    <scope>NUCLEOTIDE SEQUENCE [LARGE SCALE GENOMIC DNA]</scope>
    <source>
        <strain evidence="16">DM0001</strain>
        <tissue evidence="16">Muscle</tissue>
    </source>
</reference>
<keyword evidence="5" id="KW-0862">Zinc</keyword>
<comment type="similarity">
    <text evidence="2">Belongs to the cation diffusion facilitator (CDF) transporter (TC 2.A.4) family. SLC30A subfamily.</text>
</comment>
<evidence type="ECO:0000256" key="10">
    <source>
        <dbReference type="ARBA" id="ARBA00023136"/>
    </source>
</evidence>
<evidence type="ECO:0000256" key="2">
    <source>
        <dbReference type="ARBA" id="ARBA00008873"/>
    </source>
</evidence>
<feature type="transmembrane region" description="Helical" evidence="14">
    <location>
        <begin position="276"/>
        <end position="296"/>
    </location>
</feature>
<dbReference type="GO" id="GO:0008324">
    <property type="term" value="F:monoatomic cation transmembrane transporter activity"/>
    <property type="evidence" value="ECO:0007669"/>
    <property type="project" value="InterPro"/>
</dbReference>
<dbReference type="Proteomes" id="UP000518266">
    <property type="component" value="Unassembled WGS sequence"/>
</dbReference>
<feature type="transmembrane region" description="Helical" evidence="14">
    <location>
        <begin position="204"/>
        <end position="224"/>
    </location>
</feature>
<feature type="transmembrane region" description="Helical" evidence="14">
    <location>
        <begin position="342"/>
        <end position="360"/>
    </location>
</feature>
<evidence type="ECO:0000256" key="11">
    <source>
        <dbReference type="ARBA" id="ARBA00038600"/>
    </source>
</evidence>
<dbReference type="GO" id="GO:0016020">
    <property type="term" value="C:membrane"/>
    <property type="evidence" value="ECO:0007669"/>
    <property type="project" value="InterPro"/>
</dbReference>
<feature type="compositionally biased region" description="Acidic residues" evidence="13">
    <location>
        <begin position="1"/>
        <end position="10"/>
    </location>
</feature>
<keyword evidence="4 14" id="KW-0812">Transmembrane</keyword>
<evidence type="ECO:0000256" key="5">
    <source>
        <dbReference type="ARBA" id="ARBA00022833"/>
    </source>
</evidence>
<evidence type="ECO:0000256" key="3">
    <source>
        <dbReference type="ARBA" id="ARBA00022448"/>
    </source>
</evidence>
<evidence type="ECO:0000256" key="12">
    <source>
        <dbReference type="ARBA" id="ARBA00045455"/>
    </source>
</evidence>
<dbReference type="Gene3D" id="1.20.1510.10">
    <property type="entry name" value="Cation efflux protein transmembrane domain"/>
    <property type="match status" value="1"/>
</dbReference>
<keyword evidence="3" id="KW-0813">Transport</keyword>
<keyword evidence="6" id="KW-0864">Zinc transport</keyword>
<dbReference type="GO" id="GO:0005794">
    <property type="term" value="C:Golgi apparatus"/>
    <property type="evidence" value="ECO:0007669"/>
    <property type="project" value="UniProtKB-SubCell"/>
</dbReference>
<dbReference type="PANTHER" id="PTHR46531:SF1">
    <property type="entry name" value="ZINC TRANSPORTER 6"/>
    <property type="match status" value="1"/>
</dbReference>
<name>A0A7J5XXE2_DISMA</name>
<feature type="region of interest" description="Disordered" evidence="13">
    <location>
        <begin position="1"/>
        <end position="67"/>
    </location>
</feature>
<evidence type="ECO:0000313" key="16">
    <source>
        <dbReference type="EMBL" id="KAF3841775.1"/>
    </source>
</evidence>
<feature type="domain" description="Cation efflux protein transmembrane" evidence="15">
    <location>
        <begin position="176"/>
        <end position="361"/>
    </location>
</feature>
<dbReference type="GO" id="GO:0006829">
    <property type="term" value="P:zinc ion transport"/>
    <property type="evidence" value="ECO:0007669"/>
    <property type="project" value="UniProtKB-KW"/>
</dbReference>
<comment type="subcellular location">
    <subcellularLocation>
        <location evidence="1">Golgi apparatus</location>
        <location evidence="1">trans-Golgi network membrane</location>
        <topology evidence="1">Multi-pass membrane protein</topology>
    </subcellularLocation>
</comment>
<evidence type="ECO:0000256" key="8">
    <source>
        <dbReference type="ARBA" id="ARBA00023034"/>
    </source>
</evidence>
<comment type="subunit">
    <text evidence="11">Heterodimer with SLC30A5; form a functional zinc ion transmembrane transporter.</text>
</comment>
<gene>
    <name evidence="16" type="ORF">F7725_023726</name>
</gene>
<dbReference type="InterPro" id="IPR052005">
    <property type="entry name" value="CDF_SLC30A"/>
</dbReference>
<protein>
    <recommendedName>
        <fullName evidence="15">Cation efflux protein transmembrane domain-containing protein</fullName>
    </recommendedName>
</protein>
<dbReference type="PANTHER" id="PTHR46531">
    <property type="entry name" value="ZINC TRANSPORTER 6"/>
    <property type="match status" value="1"/>
</dbReference>
<dbReference type="InterPro" id="IPR058533">
    <property type="entry name" value="Cation_efflux_TM"/>
</dbReference>
<evidence type="ECO:0000259" key="15">
    <source>
        <dbReference type="Pfam" id="PF01545"/>
    </source>
</evidence>
<evidence type="ECO:0000313" key="17">
    <source>
        <dbReference type="Proteomes" id="UP000518266"/>
    </source>
</evidence>
<accession>A0A7J5XXE2</accession>
<evidence type="ECO:0000256" key="6">
    <source>
        <dbReference type="ARBA" id="ARBA00022906"/>
    </source>
</evidence>
<dbReference type="OrthoDB" id="5382797at2759"/>
<organism evidence="16 17">
    <name type="scientific">Dissostichus mawsoni</name>
    <name type="common">Antarctic cod</name>
    <dbReference type="NCBI Taxonomy" id="36200"/>
    <lineage>
        <taxon>Eukaryota</taxon>
        <taxon>Metazoa</taxon>
        <taxon>Chordata</taxon>
        <taxon>Craniata</taxon>
        <taxon>Vertebrata</taxon>
        <taxon>Euteleostomi</taxon>
        <taxon>Actinopterygii</taxon>
        <taxon>Neopterygii</taxon>
        <taxon>Teleostei</taxon>
        <taxon>Neoteleostei</taxon>
        <taxon>Acanthomorphata</taxon>
        <taxon>Eupercaria</taxon>
        <taxon>Perciformes</taxon>
        <taxon>Notothenioidei</taxon>
        <taxon>Nototheniidae</taxon>
        <taxon>Dissostichus</taxon>
    </lineage>
</organism>
<keyword evidence="7 14" id="KW-1133">Transmembrane helix</keyword>
<keyword evidence="8" id="KW-0333">Golgi apparatus</keyword>
<comment type="function">
    <text evidence="12">Has probably no intrinsic transporter activity but together with SLC30A5 forms a functional zinc ion:proton antiporter heterodimer, mediating zinc entry into the lumen of organelles along the secretory pathway. As part of that zinc ion:proton antiporter, contributes to zinc ion homeostasis within the early secretory pathway and regulates the activation and folding of enzymes like alkaline phosphatases and enzymes involved in phosphatidylinositol glycan anchor biosynthesis.</text>
</comment>
<proteinExistence type="inferred from homology"/>